<evidence type="ECO:0000313" key="1">
    <source>
        <dbReference type="EnsemblPlants" id="EMT20097"/>
    </source>
</evidence>
<dbReference type="InterPro" id="IPR025322">
    <property type="entry name" value="PADRE_dom"/>
</dbReference>
<dbReference type="EnsemblPlants" id="EMT20097">
    <property type="protein sequence ID" value="EMT20097"/>
    <property type="gene ID" value="F775_02038"/>
</dbReference>
<reference evidence="1" key="1">
    <citation type="submission" date="2015-06" db="UniProtKB">
        <authorList>
            <consortium name="EnsemblPlants"/>
        </authorList>
    </citation>
    <scope>IDENTIFICATION</scope>
</reference>
<proteinExistence type="predicted"/>
<protein>
    <recommendedName>
        <fullName evidence="2">DUF4228 domain-containing protein</fullName>
    </recommendedName>
</protein>
<name>R7WBY1_AEGTA</name>
<accession>R7WBY1</accession>
<dbReference type="PANTHER" id="PTHR33052">
    <property type="entry name" value="DUF4228 DOMAIN PROTEIN-RELATED"/>
    <property type="match status" value="1"/>
</dbReference>
<dbReference type="AlphaFoldDB" id="R7WBY1"/>
<sequence>MGAKISCSSTHRETLSQQPHHPAPVRVIAADGSLKELPASPRVAVSDVLAGEAASFFVCNSDALYFNEPPPALASDELLRPGQIYFLIPAAELGRPLSSADMAALAVRASAAIAAKSPEQRGGKKNLRVVPVREEVEDCEDVMFNEKLNERTLGEFAVSLSPGPVVCTRYISVTSFAGVSEALFLLTPWDMSAPRFPRDQQMRRMPWRDWRTCKWRRRVLDETKTLLHRQLCQIWLAGYAPVQTEHEFL</sequence>
<organism evidence="1">
    <name type="scientific">Aegilops tauschii</name>
    <name type="common">Tausch's goatgrass</name>
    <name type="synonym">Aegilops squarrosa</name>
    <dbReference type="NCBI Taxonomy" id="37682"/>
    <lineage>
        <taxon>Eukaryota</taxon>
        <taxon>Viridiplantae</taxon>
        <taxon>Streptophyta</taxon>
        <taxon>Embryophyta</taxon>
        <taxon>Tracheophyta</taxon>
        <taxon>Spermatophyta</taxon>
        <taxon>Magnoliopsida</taxon>
        <taxon>Liliopsida</taxon>
        <taxon>Poales</taxon>
        <taxon>Poaceae</taxon>
        <taxon>BOP clade</taxon>
        <taxon>Pooideae</taxon>
        <taxon>Triticodae</taxon>
        <taxon>Triticeae</taxon>
        <taxon>Triticinae</taxon>
        <taxon>Aegilops</taxon>
    </lineage>
</organism>
<evidence type="ECO:0008006" key="2">
    <source>
        <dbReference type="Google" id="ProtNLM"/>
    </source>
</evidence>
<dbReference type="Pfam" id="PF14009">
    <property type="entry name" value="PADRE"/>
    <property type="match status" value="1"/>
</dbReference>